<reference evidence="2 3" key="2">
    <citation type="journal article" date="2017" name="Front. Plant Sci.">
        <title>Gene Classification and Mining of Molecular Markers Useful in Red Clover (Trifolium pratense) Breeding.</title>
        <authorList>
            <person name="Istvanek J."/>
            <person name="Dluhosova J."/>
            <person name="Dluhos P."/>
            <person name="Patkova L."/>
            <person name="Nedelnik J."/>
            <person name="Repkova J."/>
        </authorList>
    </citation>
    <scope>NUCLEOTIDE SEQUENCE [LARGE SCALE GENOMIC DNA]</scope>
    <source>
        <strain evidence="3">cv. Tatra</strain>
        <tissue evidence="2">Young leaves</tissue>
    </source>
</reference>
<evidence type="ECO:0000313" key="3">
    <source>
        <dbReference type="Proteomes" id="UP000236291"/>
    </source>
</evidence>
<dbReference type="AlphaFoldDB" id="A0A2K3NJG9"/>
<accession>A0A2K3NJG9</accession>
<protein>
    <submittedName>
        <fullName evidence="2">SCY1-like protein 2-like</fullName>
    </submittedName>
</protein>
<dbReference type="ExpressionAtlas" id="A0A2K3NJG9">
    <property type="expression patterns" value="baseline"/>
</dbReference>
<dbReference type="PANTHER" id="PTHR12984:SF6">
    <property type="entry name" value="SCY1-LIKE PROTEIN 2"/>
    <property type="match status" value="1"/>
</dbReference>
<sequence>VLPPLCAELRNVVIQPMILPMVLTIAESQDKNDFEQSTLPALFPVLSTASGDTMLLLLKHAELIINKTSQDHLISHVLPMIVRAYDDNDARLQEEVLKKSVSLSKQLDAQLVKQVILPRVHGLALRNRNKSSELSAQSHGSSQTTTPRLNKSPENHSTPWKPPKPSYCISILISPSLPTSDITAKTVSLLDPSSLPISTSVQIHSYQPCVKITDHVSVTTPMTELHSDRRGFNDDVDFAIPPKPPDGAVLHHFLPPEPPNGVDV</sequence>
<dbReference type="EMBL" id="ASHM01022308">
    <property type="protein sequence ID" value="PNY03180.1"/>
    <property type="molecule type" value="Genomic_DNA"/>
</dbReference>
<dbReference type="InterPro" id="IPR051177">
    <property type="entry name" value="CIK-Related_Protein"/>
</dbReference>
<evidence type="ECO:0000256" key="1">
    <source>
        <dbReference type="SAM" id="MobiDB-lite"/>
    </source>
</evidence>
<dbReference type="Gene3D" id="1.25.10.10">
    <property type="entry name" value="Leucine-rich Repeat Variant"/>
    <property type="match status" value="1"/>
</dbReference>
<comment type="caution">
    <text evidence="2">The sequence shown here is derived from an EMBL/GenBank/DDBJ whole genome shotgun (WGS) entry which is preliminary data.</text>
</comment>
<dbReference type="InterPro" id="IPR011989">
    <property type="entry name" value="ARM-like"/>
</dbReference>
<feature type="region of interest" description="Disordered" evidence="1">
    <location>
        <begin position="127"/>
        <end position="162"/>
    </location>
</feature>
<dbReference type="PANTHER" id="PTHR12984">
    <property type="entry name" value="SCY1-RELATED S/T PROTEIN KINASE-LIKE"/>
    <property type="match status" value="1"/>
</dbReference>
<name>A0A2K3NJG9_TRIPR</name>
<evidence type="ECO:0000313" key="2">
    <source>
        <dbReference type="EMBL" id="PNY03180.1"/>
    </source>
</evidence>
<reference evidence="2 3" key="1">
    <citation type="journal article" date="2014" name="Am. J. Bot.">
        <title>Genome assembly and annotation for red clover (Trifolium pratense; Fabaceae).</title>
        <authorList>
            <person name="Istvanek J."/>
            <person name="Jaros M."/>
            <person name="Krenek A."/>
            <person name="Repkova J."/>
        </authorList>
    </citation>
    <scope>NUCLEOTIDE SEQUENCE [LARGE SCALE GENOMIC DNA]</scope>
    <source>
        <strain evidence="3">cv. Tatra</strain>
        <tissue evidence="2">Young leaves</tissue>
    </source>
</reference>
<feature type="non-terminal residue" evidence="2">
    <location>
        <position position="1"/>
    </location>
</feature>
<organism evidence="2 3">
    <name type="scientific">Trifolium pratense</name>
    <name type="common">Red clover</name>
    <dbReference type="NCBI Taxonomy" id="57577"/>
    <lineage>
        <taxon>Eukaryota</taxon>
        <taxon>Viridiplantae</taxon>
        <taxon>Streptophyta</taxon>
        <taxon>Embryophyta</taxon>
        <taxon>Tracheophyta</taxon>
        <taxon>Spermatophyta</taxon>
        <taxon>Magnoliopsida</taxon>
        <taxon>eudicotyledons</taxon>
        <taxon>Gunneridae</taxon>
        <taxon>Pentapetalae</taxon>
        <taxon>rosids</taxon>
        <taxon>fabids</taxon>
        <taxon>Fabales</taxon>
        <taxon>Fabaceae</taxon>
        <taxon>Papilionoideae</taxon>
        <taxon>50 kb inversion clade</taxon>
        <taxon>NPAAA clade</taxon>
        <taxon>Hologalegina</taxon>
        <taxon>IRL clade</taxon>
        <taxon>Trifolieae</taxon>
        <taxon>Trifolium</taxon>
    </lineage>
</organism>
<feature type="compositionally biased region" description="Polar residues" evidence="1">
    <location>
        <begin position="132"/>
        <end position="149"/>
    </location>
</feature>
<proteinExistence type="predicted"/>
<gene>
    <name evidence="2" type="ORF">L195_g026503</name>
</gene>
<dbReference type="Proteomes" id="UP000236291">
    <property type="component" value="Unassembled WGS sequence"/>
</dbReference>
<feature type="non-terminal residue" evidence="2">
    <location>
        <position position="264"/>
    </location>
</feature>